<proteinExistence type="inferred from homology"/>
<dbReference type="PANTHER" id="PTHR13767">
    <property type="entry name" value="TRNA-PSEUDOURIDINE SYNTHASE"/>
    <property type="match status" value="1"/>
</dbReference>
<organism evidence="7 8">
    <name type="scientific">Asticcacaulis aquaticus</name>
    <dbReference type="NCBI Taxonomy" id="2984212"/>
    <lineage>
        <taxon>Bacteria</taxon>
        <taxon>Pseudomonadati</taxon>
        <taxon>Pseudomonadota</taxon>
        <taxon>Alphaproteobacteria</taxon>
        <taxon>Caulobacterales</taxon>
        <taxon>Caulobacteraceae</taxon>
        <taxon>Asticcacaulis</taxon>
    </lineage>
</organism>
<comment type="similarity">
    <text evidence="2 5">Belongs to the pseudouridine synthase TruB family. Type 1 subfamily.</text>
</comment>
<dbReference type="GO" id="GO:0160148">
    <property type="term" value="F:tRNA pseudouridine(55) synthase activity"/>
    <property type="evidence" value="ECO:0007669"/>
    <property type="project" value="UniProtKB-EC"/>
</dbReference>
<dbReference type="InterPro" id="IPR014780">
    <property type="entry name" value="tRNA_psdUridine_synth_TruB"/>
</dbReference>
<evidence type="ECO:0000256" key="2">
    <source>
        <dbReference type="ARBA" id="ARBA00005642"/>
    </source>
</evidence>
<dbReference type="InterPro" id="IPR020103">
    <property type="entry name" value="PsdUridine_synth_cat_dom_sf"/>
</dbReference>
<dbReference type="SUPFAM" id="SSF55120">
    <property type="entry name" value="Pseudouridine synthase"/>
    <property type="match status" value="1"/>
</dbReference>
<evidence type="ECO:0000256" key="1">
    <source>
        <dbReference type="ARBA" id="ARBA00000385"/>
    </source>
</evidence>
<name>A0ABT5HTA3_9CAUL</name>
<dbReference type="CDD" id="cd02573">
    <property type="entry name" value="PseudoU_synth_EcTruB"/>
    <property type="match status" value="1"/>
</dbReference>
<evidence type="ECO:0000313" key="8">
    <source>
        <dbReference type="Proteomes" id="UP001214854"/>
    </source>
</evidence>
<feature type="domain" description="Pseudouridine synthase II N-terminal" evidence="6">
    <location>
        <begin position="32"/>
        <end position="180"/>
    </location>
</feature>
<evidence type="ECO:0000313" key="7">
    <source>
        <dbReference type="EMBL" id="MDC7683090.1"/>
    </source>
</evidence>
<evidence type="ECO:0000259" key="6">
    <source>
        <dbReference type="Pfam" id="PF01509"/>
    </source>
</evidence>
<evidence type="ECO:0000256" key="4">
    <source>
        <dbReference type="ARBA" id="ARBA00023235"/>
    </source>
</evidence>
<feature type="active site" description="Nucleophile" evidence="5">
    <location>
        <position position="47"/>
    </location>
</feature>
<protein>
    <recommendedName>
        <fullName evidence="5">tRNA pseudouridine synthase B</fullName>
        <ecNumber evidence="5">5.4.99.25</ecNumber>
    </recommendedName>
    <alternativeName>
        <fullName evidence="5">tRNA pseudouridine(55) synthase</fullName>
        <shortName evidence="5">Psi55 synthase</shortName>
    </alternativeName>
    <alternativeName>
        <fullName evidence="5">tRNA pseudouridylate synthase</fullName>
    </alternativeName>
    <alternativeName>
        <fullName evidence="5">tRNA-uridine isomerase</fullName>
    </alternativeName>
</protein>
<gene>
    <name evidence="5 7" type="primary">truB</name>
    <name evidence="7" type="ORF">PQU92_07365</name>
</gene>
<dbReference type="HAMAP" id="MF_01080">
    <property type="entry name" value="TruB_bact"/>
    <property type="match status" value="1"/>
</dbReference>
<comment type="catalytic activity">
    <reaction evidence="1 5">
        <text>uridine(55) in tRNA = pseudouridine(55) in tRNA</text>
        <dbReference type="Rhea" id="RHEA:42532"/>
        <dbReference type="Rhea" id="RHEA-COMP:10101"/>
        <dbReference type="Rhea" id="RHEA-COMP:10102"/>
        <dbReference type="ChEBI" id="CHEBI:65314"/>
        <dbReference type="ChEBI" id="CHEBI:65315"/>
        <dbReference type="EC" id="5.4.99.25"/>
    </reaction>
</comment>
<evidence type="ECO:0000256" key="3">
    <source>
        <dbReference type="ARBA" id="ARBA00022694"/>
    </source>
</evidence>
<dbReference type="EMBL" id="JAQQKX010000004">
    <property type="protein sequence ID" value="MDC7683090.1"/>
    <property type="molecule type" value="Genomic_DNA"/>
</dbReference>
<dbReference type="EC" id="5.4.99.25" evidence="5"/>
<dbReference type="Proteomes" id="UP001214854">
    <property type="component" value="Unassembled WGS sequence"/>
</dbReference>
<sequence length="319" mass="35142">MARKKKGDEVSGWVCFDKPLGMGSTQAVSFIKRLYNAQKAGHAGTLDPLASGILPIALGEATKTVPYLMEADKVYRFTVRWGLRTASYDLEGEVLEQNDLRPTEAEIRDILPVFIGEIEQAPPAFSAIKIDGKRAYDLAREGVEFELETRPVAVHDLTLERMVSDDEAEFRLHCGKGTYVRSIARDLALELGVLGVVSVLRREQVGGFNLNLSSGVEKLEDLRHRDAAFEALLAVETALDDIPALPVTEDEAAKLKQGRDIALSFSRTETAEAALKIRAQSGKSEHGRTLWAHKDGQIVALGELRLGQFYPTRILNLNS</sequence>
<dbReference type="Pfam" id="PF01509">
    <property type="entry name" value="TruB_N"/>
    <property type="match status" value="1"/>
</dbReference>
<dbReference type="NCBIfam" id="TIGR00431">
    <property type="entry name" value="TruB"/>
    <property type="match status" value="1"/>
</dbReference>
<evidence type="ECO:0000256" key="5">
    <source>
        <dbReference type="HAMAP-Rule" id="MF_01080"/>
    </source>
</evidence>
<keyword evidence="3 5" id="KW-0819">tRNA processing</keyword>
<comment type="caution">
    <text evidence="7">The sequence shown here is derived from an EMBL/GenBank/DDBJ whole genome shotgun (WGS) entry which is preliminary data.</text>
</comment>
<dbReference type="InterPro" id="IPR002501">
    <property type="entry name" value="PsdUridine_synth_N"/>
</dbReference>
<accession>A0ABT5HTA3</accession>
<keyword evidence="8" id="KW-1185">Reference proteome</keyword>
<dbReference type="Gene3D" id="3.30.2350.10">
    <property type="entry name" value="Pseudouridine synthase"/>
    <property type="match status" value="1"/>
</dbReference>
<comment type="function">
    <text evidence="5">Responsible for synthesis of pseudouridine from uracil-55 in the psi GC loop of transfer RNAs.</text>
</comment>
<dbReference type="RefSeq" id="WP_272747569.1">
    <property type="nucleotide sequence ID" value="NZ_JAQQKX010000004.1"/>
</dbReference>
<keyword evidence="4 5" id="KW-0413">Isomerase</keyword>
<reference evidence="7 8" key="1">
    <citation type="submission" date="2023-01" db="EMBL/GenBank/DDBJ databases">
        <title>Novel species of the genus Asticcacaulis isolated from rivers.</title>
        <authorList>
            <person name="Lu H."/>
        </authorList>
    </citation>
    <scope>NUCLEOTIDE SEQUENCE [LARGE SCALE GENOMIC DNA]</scope>
    <source>
        <strain evidence="7 8">BYS171W</strain>
    </source>
</reference>
<dbReference type="PANTHER" id="PTHR13767:SF2">
    <property type="entry name" value="PSEUDOURIDYLATE SYNTHASE TRUB1"/>
    <property type="match status" value="1"/>
</dbReference>